<organism evidence="1 2">
    <name type="scientific">Streptomyces hazeniae</name>
    <dbReference type="NCBI Taxonomy" id="3075538"/>
    <lineage>
        <taxon>Bacteria</taxon>
        <taxon>Bacillati</taxon>
        <taxon>Actinomycetota</taxon>
        <taxon>Actinomycetes</taxon>
        <taxon>Kitasatosporales</taxon>
        <taxon>Streptomycetaceae</taxon>
        <taxon>Streptomyces</taxon>
    </lineage>
</organism>
<dbReference type="InterPro" id="IPR013493">
    <property type="entry name" value="CHP02677"/>
</dbReference>
<proteinExistence type="predicted"/>
<name>A0ABU2NYS1_9ACTN</name>
<evidence type="ECO:0000313" key="1">
    <source>
        <dbReference type="EMBL" id="MDT0382130.1"/>
    </source>
</evidence>
<dbReference type="Pfam" id="PF09660">
    <property type="entry name" value="DUF2397"/>
    <property type="match status" value="1"/>
</dbReference>
<evidence type="ECO:0000313" key="2">
    <source>
        <dbReference type="Proteomes" id="UP001183414"/>
    </source>
</evidence>
<keyword evidence="2" id="KW-1185">Reference proteome</keyword>
<reference evidence="2" key="1">
    <citation type="submission" date="2023-07" db="EMBL/GenBank/DDBJ databases">
        <title>30 novel species of actinomycetes from the DSMZ collection.</title>
        <authorList>
            <person name="Nouioui I."/>
        </authorList>
    </citation>
    <scope>NUCLEOTIDE SEQUENCE [LARGE SCALE GENOMIC DNA]</scope>
    <source>
        <strain evidence="2">DSM 42041</strain>
    </source>
</reference>
<protein>
    <submittedName>
        <fullName evidence="1">DUF2397 family protein</fullName>
    </submittedName>
</protein>
<comment type="caution">
    <text evidence="1">The sequence shown here is derived from an EMBL/GenBank/DDBJ whole genome shotgun (WGS) entry which is preliminary data.</text>
</comment>
<gene>
    <name evidence="1" type="ORF">RM572_25545</name>
</gene>
<dbReference type="RefSeq" id="WP_311675739.1">
    <property type="nucleotide sequence ID" value="NZ_JAVREQ010000031.1"/>
</dbReference>
<accession>A0ABU2NYS1</accession>
<dbReference type="Proteomes" id="UP001183414">
    <property type="component" value="Unassembled WGS sequence"/>
</dbReference>
<dbReference type="EMBL" id="JAVREQ010000031">
    <property type="protein sequence ID" value="MDT0382130.1"/>
    <property type="molecule type" value="Genomic_DNA"/>
</dbReference>
<sequence length="518" mass="57207">MSRPRMWWQEVHPGDWAAFALPDDLVRERYTALLAALEELSTRGPMSTLADIGTQLRAIGYHDPLPEPDLLKALDQLAKWGFAEPFRDYAAPVRNLQGMVIRQEAWALTRKGRGIVAAVRAAVVDVRRALQLPSRLLDSVEHTVRGTLDHLTADHGLLPVDLEDVRTRIDELQRVTADFYAALAQMVQSDVTNDSLFGDNRDRVIEALRQFPREYGRALRRVEAALSDLQAAGPRRIVEAAVPHAGLMDPGDQQHWVDERVRRLEDLQAWFRPEGTIQRLVASATGAVHTLLVAIDRRYTARRRGSDLGVDFRSLAYSLHAQPTPAQARRVYAAAFGDWPAWHAFIGPTEEDVAHGTAAQAGTGRHQVEVTLREHERHGPSSGRPRRVADTARDRAAALAEAADEAAQRRRFATMLITDTEVGLQHFTGLPTDAAVILFRAIEVALAQMDPATGRGQAEADGAGVVVHLRRGDPHRTVTVALAEGQLTGPDLRIRVTAASHTATTSRQQRVPKTWSVA</sequence>